<sequence length="211" mass="23465">MTTTEQAVERKVEAPDPAYLAAVLRQRLAMKARLDAAEKLFEEVNTRAEYLLDQQYKAAKSTKADVTLDDDKTTFGTVTRVGGEATAQVTDRDAFAAWVRDTYPDHWDYRIIPARTEVTLDEGFVGQVLAAVDAAGTAQYADPGTGLIHDVPGVEIKPTRRRYWRWLFTRRSKSKPLDGRELVAEAIESGRIDLDRAIEAPAPLELTQTAA</sequence>
<evidence type="ECO:0000313" key="2">
    <source>
        <dbReference type="Proteomes" id="UP000510745"/>
    </source>
</evidence>
<gene>
    <name evidence="1" type="primary">38</name>
    <name evidence="1" type="ORF">SEA_EKLOK_38</name>
</gene>
<accession>A0A7D5FK50</accession>
<evidence type="ECO:0000313" key="1">
    <source>
        <dbReference type="EMBL" id="QLF83222.1"/>
    </source>
</evidence>
<dbReference type="Proteomes" id="UP000510745">
    <property type="component" value="Segment"/>
</dbReference>
<keyword evidence="2" id="KW-1185">Reference proteome</keyword>
<dbReference type="EMBL" id="MT521991">
    <property type="protein sequence ID" value="QLF83222.1"/>
    <property type="molecule type" value="Genomic_DNA"/>
</dbReference>
<protein>
    <submittedName>
        <fullName evidence="1">Uncharacterized protein</fullName>
    </submittedName>
</protein>
<organism evidence="1 2">
    <name type="scientific">Streptomyces phage Eklok</name>
    <dbReference type="NCBI Taxonomy" id="2743999"/>
    <lineage>
        <taxon>Viruses</taxon>
        <taxon>Duplodnaviria</taxon>
        <taxon>Heunggongvirae</taxon>
        <taxon>Uroviricota</taxon>
        <taxon>Caudoviricetes</taxon>
        <taxon>Ignaciovirus</taxon>
        <taxon>Ignaciovirus eklok</taxon>
    </lineage>
</organism>
<dbReference type="GeneID" id="80025967"/>
<name>A0A7D5FK50_9CAUD</name>
<reference evidence="1 2" key="1">
    <citation type="submission" date="2020-05" db="EMBL/GenBank/DDBJ databases">
        <authorList>
            <person name="Klokker E.C."/>
            <person name="Sun E.L."/>
            <person name="Menchaca C."/>
            <person name="Layton S.R."/>
            <person name="Hughes L.E."/>
            <person name="Garlena R.A."/>
            <person name="Russell D.A."/>
            <person name="Pope W.H."/>
            <person name="Jacobs-Sera D."/>
            <person name="Hatfull G.F."/>
        </authorList>
    </citation>
    <scope>NUCLEOTIDE SEQUENCE [LARGE SCALE GENOMIC DNA]</scope>
</reference>
<dbReference type="KEGG" id="vg:80025967"/>
<proteinExistence type="predicted"/>
<dbReference type="RefSeq" id="YP_010756216.1">
    <property type="nucleotide sequence ID" value="NC_073484.1"/>
</dbReference>